<evidence type="ECO:0000256" key="1">
    <source>
        <dbReference type="ARBA" id="ARBA00023098"/>
    </source>
</evidence>
<feature type="domain" description="PNPLA" evidence="3">
    <location>
        <begin position="1"/>
        <end position="199"/>
    </location>
</feature>
<dbReference type="PANTHER" id="PTHR46082:SF6">
    <property type="entry name" value="AAA+ ATPASE DOMAIN-CONTAINING PROTEIN-RELATED"/>
    <property type="match status" value="1"/>
</dbReference>
<dbReference type="Pfam" id="PF13374">
    <property type="entry name" value="TPR_10"/>
    <property type="match status" value="3"/>
</dbReference>
<feature type="short sequence motif" description="GXGXXG" evidence="2">
    <location>
        <begin position="5"/>
        <end position="10"/>
    </location>
</feature>
<dbReference type="Gene3D" id="3.40.50.300">
    <property type="entry name" value="P-loop containing nucleotide triphosphate hydrolases"/>
    <property type="match status" value="1"/>
</dbReference>
<dbReference type="InterPro" id="IPR027417">
    <property type="entry name" value="P-loop_NTPase"/>
</dbReference>
<sequence>MVEDGGGVRGLSCLIILQEVMRRVADAKGNAGAQPHEHFDVIAGAGTGGISACMLGRLRMPVDKAIAEYAKLVKEVFKEKKMNGPTMYKGTKLQQALNAMIREATGDEGERMIEDQKGTECKTVVFAMARHNLIASLPVLFRSYTVTTNPGPDCTIREALYATMAHPDLFKPIDIIDSSVFQSFVGGELGCSNPLAHVLSEVKRIYPDRQVACIISIGAGHARTIRVPTTSRWHRTQDVIVMKDMARDSERVAEEMMGRFEGTGAVYIRFNVDQGMQNMKDGSWERIGEAMQHTKAYLQKHETGHKLEEAVRASTERRGAVTTAHAAGQISRIPDAVFTRCPAPTPFYTGREQENTQLITCITGAVNELRVCVVYGLGGVGKTQLLLNVIERTWNEWDHIIFVDASSAGAIEKELTAFGKANKTGDAYTAVIRWLETCGKRWLVAFDNADTASTNLRQYIPARGRGSSALITTRLPDLARLARGPGSTYHLSSMSQSDGAALLAKLVYSGGQPVMDDDITATDQLVKDFGGLALAIVHAGAYIAHSPGMTIAKYRLLFMSRRQRILDEYNKLPPAAKLDEHGDTVYTTWRVCYDQLQLESRELLWLIAYLHYDGIFEDMFKRAAQNMHSQHYPLPLTDLQLQAQRRVTQSLSAFLARDGQWDTVRFTQVMADLTSYSLIDFDRLNLTYRVHVLVHDWAKTLVLHAPELAIECSATVLSLSIDWMKDSESLAFKRQLELHITSVLAHNPNLGANYAYYFQEVYYCTGQCRQRAPLVRYIYDEFQQELGDEHQETWFAMNEFAVNYSASGQLNKALDIEIQLLSSRKRVQGEEHPHTLATMGNLASTYSYLGRYNEAEQLEVQVLNARKRILGEEHPDTLVSMNNLAQTHSDLGRYNEAEQLHTQVLNARKQMLGEEHPDTLISMYNLARTYSDLGQYNEAEQLHTQELNVCKRILGDEHPDTLISMNHLASTYAHLTYLRGGNINIH</sequence>
<gene>
    <name evidence="4" type="ORF">RDB_LOCUS27055</name>
</gene>
<dbReference type="InterPro" id="IPR002641">
    <property type="entry name" value="PNPLA_dom"/>
</dbReference>
<dbReference type="InterPro" id="IPR016035">
    <property type="entry name" value="Acyl_Trfase/lysoPLipase"/>
</dbReference>
<dbReference type="SMART" id="SM00028">
    <property type="entry name" value="TPR"/>
    <property type="match status" value="3"/>
</dbReference>
<organism evidence="4 5">
    <name type="scientific">Rhizoctonia solani</name>
    <dbReference type="NCBI Taxonomy" id="456999"/>
    <lineage>
        <taxon>Eukaryota</taxon>
        <taxon>Fungi</taxon>
        <taxon>Dikarya</taxon>
        <taxon>Basidiomycota</taxon>
        <taxon>Agaricomycotina</taxon>
        <taxon>Agaricomycetes</taxon>
        <taxon>Cantharellales</taxon>
        <taxon>Ceratobasidiaceae</taxon>
        <taxon>Rhizoctonia</taxon>
    </lineage>
</organism>
<dbReference type="EMBL" id="CAJMWV010000799">
    <property type="protein sequence ID" value="CAE6415653.1"/>
    <property type="molecule type" value="Genomic_DNA"/>
</dbReference>
<keyword evidence="1" id="KW-0443">Lipid metabolism</keyword>
<evidence type="ECO:0000259" key="3">
    <source>
        <dbReference type="PROSITE" id="PS51635"/>
    </source>
</evidence>
<name>A0A8H2X2V5_9AGAM</name>
<dbReference type="Pfam" id="PF00931">
    <property type="entry name" value="NB-ARC"/>
    <property type="match status" value="1"/>
</dbReference>
<dbReference type="Proteomes" id="UP000663831">
    <property type="component" value="Unassembled WGS sequence"/>
</dbReference>
<dbReference type="GO" id="GO:0043531">
    <property type="term" value="F:ADP binding"/>
    <property type="evidence" value="ECO:0007669"/>
    <property type="project" value="InterPro"/>
</dbReference>
<dbReference type="PROSITE" id="PS51635">
    <property type="entry name" value="PNPLA"/>
    <property type="match status" value="1"/>
</dbReference>
<dbReference type="Gene3D" id="1.25.40.10">
    <property type="entry name" value="Tetratricopeptide repeat domain"/>
    <property type="match status" value="1"/>
</dbReference>
<dbReference type="SUPFAM" id="SSF48452">
    <property type="entry name" value="TPR-like"/>
    <property type="match status" value="2"/>
</dbReference>
<dbReference type="Pfam" id="PF13424">
    <property type="entry name" value="TPR_12"/>
    <property type="match status" value="1"/>
</dbReference>
<reference evidence="4" key="1">
    <citation type="submission" date="2021-01" db="EMBL/GenBank/DDBJ databases">
        <authorList>
            <person name="Kaushik A."/>
        </authorList>
    </citation>
    <scope>NUCLEOTIDE SEQUENCE</scope>
    <source>
        <strain evidence="4">AG3-1AP</strain>
    </source>
</reference>
<dbReference type="GO" id="GO:0046486">
    <property type="term" value="P:glycerolipid metabolic process"/>
    <property type="evidence" value="ECO:0007669"/>
    <property type="project" value="UniProtKB-ARBA"/>
</dbReference>
<dbReference type="Gene3D" id="3.40.1090.10">
    <property type="entry name" value="Cytosolic phospholipase A2 catalytic domain"/>
    <property type="match status" value="1"/>
</dbReference>
<dbReference type="InterPro" id="IPR002182">
    <property type="entry name" value="NB-ARC"/>
</dbReference>
<comment type="caution">
    <text evidence="4">The sequence shown here is derived from an EMBL/GenBank/DDBJ whole genome shotgun (WGS) entry which is preliminary data.</text>
</comment>
<accession>A0A8H2X2V5</accession>
<dbReference type="AlphaFoldDB" id="A0A8H2X2V5"/>
<evidence type="ECO:0000313" key="4">
    <source>
        <dbReference type="EMBL" id="CAE6415653.1"/>
    </source>
</evidence>
<dbReference type="SUPFAM" id="SSF52151">
    <property type="entry name" value="FabD/lysophospholipase-like"/>
    <property type="match status" value="1"/>
</dbReference>
<proteinExistence type="predicted"/>
<evidence type="ECO:0000256" key="2">
    <source>
        <dbReference type="PROSITE-ProRule" id="PRU01161"/>
    </source>
</evidence>
<dbReference type="InterPro" id="IPR053137">
    <property type="entry name" value="NLR-like"/>
</dbReference>
<dbReference type="PANTHER" id="PTHR46082">
    <property type="entry name" value="ATP/GTP-BINDING PROTEIN-RELATED"/>
    <property type="match status" value="1"/>
</dbReference>
<dbReference type="SUPFAM" id="SSF52540">
    <property type="entry name" value="P-loop containing nucleoside triphosphate hydrolases"/>
    <property type="match status" value="1"/>
</dbReference>
<protein>
    <recommendedName>
        <fullName evidence="3">PNPLA domain-containing protein</fullName>
    </recommendedName>
</protein>
<comment type="caution">
    <text evidence="2">Lacks conserved residue(s) required for the propagation of feature annotation.</text>
</comment>
<evidence type="ECO:0000313" key="5">
    <source>
        <dbReference type="Proteomes" id="UP000663831"/>
    </source>
</evidence>
<dbReference type="InterPro" id="IPR019734">
    <property type="entry name" value="TPR_rpt"/>
</dbReference>
<dbReference type="Pfam" id="PF01734">
    <property type="entry name" value="Patatin"/>
    <property type="match status" value="1"/>
</dbReference>
<dbReference type="InterPro" id="IPR011990">
    <property type="entry name" value="TPR-like_helical_dom_sf"/>
</dbReference>